<reference evidence="2" key="1">
    <citation type="submission" date="2021-12" db="EMBL/GenBank/DDBJ databases">
        <authorList>
            <person name="King R."/>
        </authorList>
    </citation>
    <scope>NUCLEOTIDE SEQUENCE</scope>
</reference>
<sequence length="319" mass="33138">MSKQKFGIAYSVYCVVTNNNLTGGGSHGGGGGQQGSTGGQHTGGGEHGGGGSGAGQRRGLQGGSMGTMGGTQSGITGAGHCLNTGRQLHGGHGVQGTGGGQHGWQHGHGGGHEYLQGPVPHGKIAGQLRPLRLFRVPLRSLLPIHHEAMCLVLQRPETVFSVPWWGVLPVSSAAKNSGAVSGASLRHGGDSLLSAEPLQALPLLLLHGARYLLSEEVQLPGGTRLRRLLRTLHARLNTALGDPPFYISCSSVVWSVVVVVAGVLSESIQIRSSRFESFLLQDNSGNKDIHTSDKSLDQSGNSSRQLSALIQQMALNMAV</sequence>
<feature type="region of interest" description="Disordered" evidence="1">
    <location>
        <begin position="25"/>
        <end position="114"/>
    </location>
</feature>
<evidence type="ECO:0000313" key="3">
    <source>
        <dbReference type="Proteomes" id="UP001154114"/>
    </source>
</evidence>
<evidence type="ECO:0000256" key="1">
    <source>
        <dbReference type="SAM" id="MobiDB-lite"/>
    </source>
</evidence>
<dbReference type="AlphaFoldDB" id="A0A9N8PYC2"/>
<dbReference type="EMBL" id="LR824005">
    <property type="protein sequence ID" value="CAD0194738.1"/>
    <property type="molecule type" value="Genomic_DNA"/>
</dbReference>
<accession>A0A9N8PYC2</accession>
<keyword evidence="3" id="KW-1185">Reference proteome</keyword>
<organism evidence="2 3">
    <name type="scientific">Chrysodeixis includens</name>
    <name type="common">Soybean looper</name>
    <name type="synonym">Pseudoplusia includens</name>
    <dbReference type="NCBI Taxonomy" id="689277"/>
    <lineage>
        <taxon>Eukaryota</taxon>
        <taxon>Metazoa</taxon>
        <taxon>Ecdysozoa</taxon>
        <taxon>Arthropoda</taxon>
        <taxon>Hexapoda</taxon>
        <taxon>Insecta</taxon>
        <taxon>Pterygota</taxon>
        <taxon>Neoptera</taxon>
        <taxon>Endopterygota</taxon>
        <taxon>Lepidoptera</taxon>
        <taxon>Glossata</taxon>
        <taxon>Ditrysia</taxon>
        <taxon>Noctuoidea</taxon>
        <taxon>Noctuidae</taxon>
        <taxon>Plusiinae</taxon>
        <taxon>Chrysodeixis</taxon>
    </lineage>
</organism>
<evidence type="ECO:0000313" key="2">
    <source>
        <dbReference type="EMBL" id="CAD0194738.1"/>
    </source>
</evidence>
<feature type="compositionally biased region" description="Gly residues" evidence="1">
    <location>
        <begin position="88"/>
        <end position="108"/>
    </location>
</feature>
<dbReference type="Proteomes" id="UP001154114">
    <property type="component" value="Chromosome 2"/>
</dbReference>
<protein>
    <submittedName>
        <fullName evidence="2">Uncharacterized protein</fullName>
    </submittedName>
</protein>
<gene>
    <name evidence="2" type="ORF">CINC_LOCUS5589</name>
</gene>
<feature type="compositionally biased region" description="Gly residues" evidence="1">
    <location>
        <begin position="25"/>
        <end position="72"/>
    </location>
</feature>
<name>A0A9N8PYC2_CHRIL</name>
<proteinExistence type="predicted"/>